<evidence type="ECO:0000256" key="8">
    <source>
        <dbReference type="ARBA" id="ARBA00022989"/>
    </source>
</evidence>
<feature type="transmembrane region" description="Helical" evidence="11">
    <location>
        <begin position="454"/>
        <end position="473"/>
    </location>
</feature>
<evidence type="ECO:0000313" key="12">
    <source>
        <dbReference type="EMBL" id="CAD7089338.1"/>
    </source>
</evidence>
<accession>A0A7R8UYE0</accession>
<feature type="transmembrane region" description="Helical" evidence="11">
    <location>
        <begin position="20"/>
        <end position="39"/>
    </location>
</feature>
<evidence type="ECO:0000256" key="10">
    <source>
        <dbReference type="ARBA" id="ARBA00038466"/>
    </source>
</evidence>
<evidence type="ECO:0000256" key="2">
    <source>
        <dbReference type="ARBA" id="ARBA00004687"/>
    </source>
</evidence>
<keyword evidence="9 11" id="KW-0472">Membrane</keyword>
<protein>
    <recommendedName>
        <fullName evidence="11">Mannosyltransferase</fullName>
        <ecNumber evidence="11">2.4.1.-</ecNumber>
    </recommendedName>
</protein>
<feature type="transmembrane region" description="Helical" evidence="11">
    <location>
        <begin position="98"/>
        <end position="124"/>
    </location>
</feature>
<comment type="subcellular location">
    <subcellularLocation>
        <location evidence="1 11">Endoplasmic reticulum membrane</location>
        <topology evidence="1 11">Multi-pass membrane protein</topology>
    </subcellularLocation>
</comment>
<reference evidence="12 13" key="1">
    <citation type="submission" date="2020-11" db="EMBL/GenBank/DDBJ databases">
        <authorList>
            <person name="Wallbank WR R."/>
            <person name="Pardo Diaz C."/>
            <person name="Kozak K."/>
            <person name="Martin S."/>
            <person name="Jiggins C."/>
            <person name="Moest M."/>
            <person name="Warren A I."/>
            <person name="Generalovic N T."/>
            <person name="Byers J.R.P. K."/>
            <person name="Montejo-Kovacevich G."/>
            <person name="Yen C E."/>
        </authorList>
    </citation>
    <scope>NUCLEOTIDE SEQUENCE [LARGE SCALE GENOMIC DNA]</scope>
</reference>
<comment type="similarity">
    <text evidence="10">Belongs to the glycosyltransferase 22 family. PIGZ subfamily.</text>
</comment>
<evidence type="ECO:0000256" key="7">
    <source>
        <dbReference type="ARBA" id="ARBA00022824"/>
    </source>
</evidence>
<keyword evidence="8 11" id="KW-1133">Transmembrane helix</keyword>
<dbReference type="AlphaFoldDB" id="A0A7R8UYE0"/>
<dbReference type="Pfam" id="PF03901">
    <property type="entry name" value="Glyco_transf_22"/>
    <property type="match status" value="1"/>
</dbReference>
<evidence type="ECO:0000256" key="9">
    <source>
        <dbReference type="ARBA" id="ARBA00023136"/>
    </source>
</evidence>
<keyword evidence="7 11" id="KW-0256">Endoplasmic reticulum</keyword>
<proteinExistence type="inferred from homology"/>
<feature type="transmembrane region" description="Helical" evidence="11">
    <location>
        <begin position="144"/>
        <end position="161"/>
    </location>
</feature>
<feature type="transmembrane region" description="Helical" evidence="11">
    <location>
        <begin position="274"/>
        <end position="296"/>
    </location>
</feature>
<feature type="transmembrane region" description="Helical" evidence="11">
    <location>
        <begin position="225"/>
        <end position="254"/>
    </location>
</feature>
<dbReference type="FunCoup" id="A0A7R8UYE0">
    <property type="interactions" value="137"/>
</dbReference>
<dbReference type="InterPro" id="IPR005599">
    <property type="entry name" value="GPI_mannosylTrfase"/>
</dbReference>
<dbReference type="OMA" id="YRICRLY"/>
<dbReference type="GO" id="GO:0000026">
    <property type="term" value="F:alpha-1,2-mannosyltransferase activity"/>
    <property type="evidence" value="ECO:0007669"/>
    <property type="project" value="TreeGrafter"/>
</dbReference>
<name>A0A7R8UYE0_HERIL</name>
<evidence type="ECO:0000256" key="1">
    <source>
        <dbReference type="ARBA" id="ARBA00004477"/>
    </source>
</evidence>
<keyword evidence="5" id="KW-0808">Transferase</keyword>
<sequence>MKLAKYIKSIRYKNSAFRLYLLCVALRIVLVFAPQTGYIHPDEFFQSVEVFLGDQFDLEHERTWEFNNTFPIRSVVVPYFTLKIPLSFLQFISFYSDFYFGINLINSYVFLVFPRLVMCILSFLNDISLYSICRAYSLKYETRLLALGSSFVMLVFATRTFSNTMEMTLCSILLYFVSDCMIHSNTIIYKSEALQIKYQKATSTSERVKLYKLRAALPTHSLNRVVLIATLCVIGVFNRPTFLVFGAPMVFFWLLRGMGTKTVNFVDFNLRITLFILCAAPTIAFFTIVDSIYFGFLTTGEIQMLDISINNFVFTPWNFVKYNLDSSKTASHGVHPRYLHLLVNLPLLYNVLGVIAVFSFAKLVYRFLSSDYRNLPRSQSIIGLMTSAVFAPLAIMSYINHQEARFLLPLTLPITLLHGHKLDGISFPNPFTEDRPFFRALYDKFVPPRITKKTILRIWYTTTIILVIFYGFLHQGGVYQLSAHFSQVMKVKSPPTNVHLITSHMYSFPVAFLNTPSSKTVHIDRVTRKKYRRGRQFFINELGSADITRVLPIVSAIVNSYETESRGKYSWRYQIYVAMPTSLSDEFDELYKRNMTQMKFSYVRSFYPHLSTEALPNPRREYGENDVFSVSGVLSLLFNFARQFSLTLYRFET</sequence>
<dbReference type="PANTHER" id="PTHR22760:SF3">
    <property type="entry name" value="GPI MANNOSYLTRANSFERASE 4"/>
    <property type="match status" value="1"/>
</dbReference>
<organism evidence="12 13">
    <name type="scientific">Hermetia illucens</name>
    <name type="common">Black soldier fly</name>
    <dbReference type="NCBI Taxonomy" id="343691"/>
    <lineage>
        <taxon>Eukaryota</taxon>
        <taxon>Metazoa</taxon>
        <taxon>Ecdysozoa</taxon>
        <taxon>Arthropoda</taxon>
        <taxon>Hexapoda</taxon>
        <taxon>Insecta</taxon>
        <taxon>Pterygota</taxon>
        <taxon>Neoptera</taxon>
        <taxon>Endopterygota</taxon>
        <taxon>Diptera</taxon>
        <taxon>Brachycera</taxon>
        <taxon>Stratiomyomorpha</taxon>
        <taxon>Stratiomyidae</taxon>
        <taxon>Hermetiinae</taxon>
        <taxon>Hermetia</taxon>
    </lineage>
</organism>
<keyword evidence="13" id="KW-1185">Reference proteome</keyword>
<dbReference type="GO" id="GO:0006506">
    <property type="term" value="P:GPI anchor biosynthetic process"/>
    <property type="evidence" value="ECO:0007669"/>
    <property type="project" value="UniProtKB-KW"/>
</dbReference>
<keyword evidence="4 11" id="KW-0328">Glycosyltransferase</keyword>
<evidence type="ECO:0000256" key="6">
    <source>
        <dbReference type="ARBA" id="ARBA00022692"/>
    </source>
</evidence>
<keyword evidence="3" id="KW-0337">GPI-anchor biosynthesis</keyword>
<evidence type="ECO:0000313" key="13">
    <source>
        <dbReference type="Proteomes" id="UP000594454"/>
    </source>
</evidence>
<evidence type="ECO:0000256" key="3">
    <source>
        <dbReference type="ARBA" id="ARBA00022502"/>
    </source>
</evidence>
<evidence type="ECO:0000256" key="4">
    <source>
        <dbReference type="ARBA" id="ARBA00022676"/>
    </source>
</evidence>
<dbReference type="GO" id="GO:0005789">
    <property type="term" value="C:endoplasmic reticulum membrane"/>
    <property type="evidence" value="ECO:0007669"/>
    <property type="project" value="UniProtKB-SubCell"/>
</dbReference>
<feature type="transmembrane region" description="Helical" evidence="11">
    <location>
        <begin position="381"/>
        <end position="399"/>
    </location>
</feature>
<comment type="pathway">
    <text evidence="2">Glycolipid biosynthesis; glycosylphosphatidylinositol-anchor biosynthesis.</text>
</comment>
<dbReference type="Proteomes" id="UP000594454">
    <property type="component" value="Chromosome 4"/>
</dbReference>
<feature type="transmembrane region" description="Helical" evidence="11">
    <location>
        <begin position="341"/>
        <end position="361"/>
    </location>
</feature>
<gene>
    <name evidence="12" type="ORF">HERILL_LOCUS11893</name>
</gene>
<dbReference type="EMBL" id="LR899012">
    <property type="protein sequence ID" value="CAD7089338.1"/>
    <property type="molecule type" value="Genomic_DNA"/>
</dbReference>
<dbReference type="EC" id="2.4.1.-" evidence="11"/>
<evidence type="ECO:0000256" key="5">
    <source>
        <dbReference type="ARBA" id="ARBA00022679"/>
    </source>
</evidence>
<evidence type="ECO:0000256" key="11">
    <source>
        <dbReference type="RuleBase" id="RU363075"/>
    </source>
</evidence>
<dbReference type="InParanoid" id="A0A7R8UYE0"/>
<dbReference type="PANTHER" id="PTHR22760">
    <property type="entry name" value="GLYCOSYLTRANSFERASE"/>
    <property type="match status" value="1"/>
</dbReference>
<keyword evidence="6 11" id="KW-0812">Transmembrane</keyword>
<dbReference type="OrthoDB" id="10066429at2759"/>